<name>A0A369TFE3_9PROT</name>
<dbReference type="PROSITE" id="PS00759">
    <property type="entry name" value="ARGE_DAPE_CPG2_2"/>
    <property type="match status" value="1"/>
</dbReference>
<dbReference type="Pfam" id="PF01546">
    <property type="entry name" value="Peptidase_M20"/>
    <property type="match status" value="1"/>
</dbReference>
<evidence type="ECO:0000256" key="5">
    <source>
        <dbReference type="ARBA" id="ARBA00022833"/>
    </source>
</evidence>
<evidence type="ECO:0000256" key="2">
    <source>
        <dbReference type="ARBA" id="ARBA00006247"/>
    </source>
</evidence>
<evidence type="ECO:0000256" key="3">
    <source>
        <dbReference type="ARBA" id="ARBA00022723"/>
    </source>
</evidence>
<dbReference type="SUPFAM" id="SSF55031">
    <property type="entry name" value="Bacterial exopeptidase dimerisation domain"/>
    <property type="match status" value="1"/>
</dbReference>
<dbReference type="InterPro" id="IPR011650">
    <property type="entry name" value="Peptidase_M20_dimer"/>
</dbReference>
<dbReference type="GO" id="GO:0016787">
    <property type="term" value="F:hydrolase activity"/>
    <property type="evidence" value="ECO:0007669"/>
    <property type="project" value="UniProtKB-KW"/>
</dbReference>
<dbReference type="CDD" id="cd08659">
    <property type="entry name" value="M20_ArgE_DapE-like"/>
    <property type="match status" value="1"/>
</dbReference>
<comment type="caution">
    <text evidence="7">The sequence shown here is derived from an EMBL/GenBank/DDBJ whole genome shotgun (WGS) entry which is preliminary data.</text>
</comment>
<dbReference type="Proteomes" id="UP000253941">
    <property type="component" value="Unassembled WGS sequence"/>
</dbReference>
<evidence type="ECO:0000256" key="4">
    <source>
        <dbReference type="ARBA" id="ARBA00022801"/>
    </source>
</evidence>
<dbReference type="InterPro" id="IPR001261">
    <property type="entry name" value="ArgE/DapE_CS"/>
</dbReference>
<dbReference type="GO" id="GO:0046872">
    <property type="term" value="F:metal ion binding"/>
    <property type="evidence" value="ECO:0007669"/>
    <property type="project" value="UniProtKB-KW"/>
</dbReference>
<dbReference type="EMBL" id="QPMH01000003">
    <property type="protein sequence ID" value="RDD63105.1"/>
    <property type="molecule type" value="Genomic_DNA"/>
</dbReference>
<protein>
    <submittedName>
        <fullName evidence="7">M20 family peptidase</fullName>
    </submittedName>
</protein>
<comment type="similarity">
    <text evidence="2">Belongs to the peptidase M20A family.</text>
</comment>
<dbReference type="Gene3D" id="3.40.630.10">
    <property type="entry name" value="Zn peptidases"/>
    <property type="match status" value="1"/>
</dbReference>
<dbReference type="AlphaFoldDB" id="A0A369TFE3"/>
<keyword evidence="8" id="KW-1185">Reference proteome</keyword>
<comment type="cofactor">
    <cofactor evidence="1">
        <name>Zn(2+)</name>
        <dbReference type="ChEBI" id="CHEBI:29105"/>
    </cofactor>
</comment>
<evidence type="ECO:0000313" key="8">
    <source>
        <dbReference type="Proteomes" id="UP000253941"/>
    </source>
</evidence>
<dbReference type="Gene3D" id="3.30.70.360">
    <property type="match status" value="1"/>
</dbReference>
<dbReference type="PANTHER" id="PTHR43808">
    <property type="entry name" value="ACETYLORNITHINE DEACETYLASE"/>
    <property type="match status" value="1"/>
</dbReference>
<proteinExistence type="inferred from homology"/>
<feature type="domain" description="Peptidase M20 dimerisation" evidence="6">
    <location>
        <begin position="173"/>
        <end position="273"/>
    </location>
</feature>
<accession>A0A369TFE3</accession>
<evidence type="ECO:0000256" key="1">
    <source>
        <dbReference type="ARBA" id="ARBA00001947"/>
    </source>
</evidence>
<dbReference type="Pfam" id="PF07687">
    <property type="entry name" value="M20_dimer"/>
    <property type="match status" value="1"/>
</dbReference>
<dbReference type="SUPFAM" id="SSF53187">
    <property type="entry name" value="Zn-dependent exopeptidases"/>
    <property type="match status" value="1"/>
</dbReference>
<sequence length="375" mass="39463">MGETIDAVALTQELVRSHTVNPPGNEAAIARRLGELLAGHGFQVDYHRLAPEREGFVARIGRGGRALGFTGHLDTVPFGAAPWTHDPLAAEIVDGRMYGRGTTDMKAGVAAFCAAAVACKEAAANGPGVELVVTTGEETGSDGARAMAEQPGLLGAVGALVVAEPTSNYPMCGHKGAFWLKAVCTGVTAHGSMPEHGVNAAYKAGRVLTKLSDFGFNAAPHAVMGSPSLNVGTVHAGMNLNSVPDRAEIGIDIRSIPGIDHAAVKQDLERYLAPDIDAIEVLVDLPSVWTEPDEPWMRDSFAALEDILDPPFEARTATYFTDASILTPAYGDIPTLILGPGEAAMAHQTDEYCEVARIEQAVAAYTRLIEAWQTG</sequence>
<evidence type="ECO:0000259" key="6">
    <source>
        <dbReference type="Pfam" id="PF07687"/>
    </source>
</evidence>
<dbReference type="PANTHER" id="PTHR43808:SF8">
    <property type="entry name" value="PEPTIDASE M20 DIMERISATION DOMAIN-CONTAINING PROTEIN"/>
    <property type="match status" value="1"/>
</dbReference>
<dbReference type="InterPro" id="IPR002933">
    <property type="entry name" value="Peptidase_M20"/>
</dbReference>
<keyword evidence="3" id="KW-0479">Metal-binding</keyword>
<reference evidence="7 8" key="1">
    <citation type="submission" date="2018-07" db="EMBL/GenBank/DDBJ databases">
        <title>Venubactetium sediminum gen. nov., sp. nov., isolated from a marine solar saltern.</title>
        <authorList>
            <person name="Wang S."/>
        </authorList>
    </citation>
    <scope>NUCLEOTIDE SEQUENCE [LARGE SCALE GENOMIC DNA]</scope>
    <source>
        <strain evidence="7 8">WD2A32</strain>
    </source>
</reference>
<dbReference type="PROSITE" id="PS00758">
    <property type="entry name" value="ARGE_DAPE_CPG2_1"/>
    <property type="match status" value="1"/>
</dbReference>
<keyword evidence="4" id="KW-0378">Hydrolase</keyword>
<evidence type="ECO:0000313" key="7">
    <source>
        <dbReference type="EMBL" id="RDD63105.1"/>
    </source>
</evidence>
<organism evidence="7 8">
    <name type="scientific">Ferruginivarius sediminum</name>
    <dbReference type="NCBI Taxonomy" id="2661937"/>
    <lineage>
        <taxon>Bacteria</taxon>
        <taxon>Pseudomonadati</taxon>
        <taxon>Pseudomonadota</taxon>
        <taxon>Alphaproteobacteria</taxon>
        <taxon>Rhodospirillales</taxon>
        <taxon>Rhodospirillaceae</taxon>
        <taxon>Ferruginivarius</taxon>
    </lineage>
</organism>
<dbReference type="InterPro" id="IPR036264">
    <property type="entry name" value="Bact_exopeptidase_dim_dom"/>
</dbReference>
<keyword evidence="5" id="KW-0862">Zinc</keyword>
<gene>
    <name evidence="7" type="ORF">DRB17_04865</name>
</gene>
<dbReference type="InterPro" id="IPR050072">
    <property type="entry name" value="Peptidase_M20A"/>
</dbReference>